<proteinExistence type="predicted"/>
<name>A7UV25_ANOGA</name>
<dbReference type="EMBL" id="AAAB01008980">
    <property type="protein sequence ID" value="EDO63408.1"/>
    <property type="molecule type" value="Genomic_DNA"/>
</dbReference>
<reference evidence="1" key="1">
    <citation type="journal article" date="2002" name="Science">
        <title>The genome sequence of the malaria mosquito Anopheles gambiae.</title>
        <authorList>
            <person name="Holt R.A."/>
            <person name="Subramanian G.M."/>
            <person name="Halpern A."/>
            <person name="Sutton G.G."/>
            <person name="Charlab R."/>
            <person name="Nusskern D.R."/>
            <person name="Wincker P."/>
            <person name="Clark A.G."/>
            <person name="Ribeiro J.M."/>
            <person name="Wides R."/>
            <person name="Salzberg S.L."/>
            <person name="Loftus B."/>
            <person name="Yandell M."/>
            <person name="Majoros W.H."/>
            <person name="Rusch D.B."/>
            <person name="Lai Z."/>
            <person name="Kraft C.L."/>
            <person name="Abril J.F."/>
            <person name="Anthouard V."/>
            <person name="Arensburger P."/>
            <person name="Atkinson P.W."/>
            <person name="Baden H."/>
            <person name="de Berardinis V."/>
            <person name="Baldwin D."/>
            <person name="Benes V."/>
            <person name="Biedler J."/>
            <person name="Blass C."/>
            <person name="Bolanos R."/>
            <person name="Boscus D."/>
            <person name="Barnstead M."/>
            <person name="Cai S."/>
            <person name="Center A."/>
            <person name="Chaturverdi K."/>
            <person name="Christophides G.K."/>
            <person name="Chrystal M.A."/>
            <person name="Clamp M."/>
            <person name="Cravchik A."/>
            <person name="Curwen V."/>
            <person name="Dana A."/>
            <person name="Delcher A."/>
            <person name="Dew I."/>
            <person name="Evans C.A."/>
            <person name="Flanigan M."/>
            <person name="Grundschober-Freimoser A."/>
            <person name="Friedli L."/>
            <person name="Gu Z."/>
            <person name="Guan P."/>
            <person name="Guigo R."/>
            <person name="Hillenmeyer M.E."/>
            <person name="Hladun S.L."/>
            <person name="Hogan J.R."/>
            <person name="Hong Y.S."/>
            <person name="Hoover J."/>
            <person name="Jaillon O."/>
            <person name="Ke Z."/>
            <person name="Kodira C."/>
            <person name="Kokoza E."/>
            <person name="Koutsos A."/>
            <person name="Letunic I."/>
            <person name="Levitsky A."/>
            <person name="Liang Y."/>
            <person name="Lin J.J."/>
            <person name="Lobo N.F."/>
            <person name="Lopez J.R."/>
            <person name="Malek J.A."/>
            <person name="McIntosh T.C."/>
            <person name="Meister S."/>
            <person name="Miller J."/>
            <person name="Mobarry C."/>
            <person name="Mongin E."/>
            <person name="Murphy S.D."/>
            <person name="O'Brochta D.A."/>
            <person name="Pfannkoch C."/>
            <person name="Qi R."/>
            <person name="Regier M.A."/>
            <person name="Remington K."/>
            <person name="Shao H."/>
            <person name="Sharakhova M.V."/>
            <person name="Sitter C.D."/>
            <person name="Shetty J."/>
            <person name="Smith T.J."/>
            <person name="Strong R."/>
            <person name="Sun J."/>
            <person name="Thomasova D."/>
            <person name="Ton L.Q."/>
            <person name="Topalis P."/>
            <person name="Tu Z."/>
            <person name="Unger M.F."/>
            <person name="Walenz B."/>
            <person name="Wang A."/>
            <person name="Wang J."/>
            <person name="Wang M."/>
            <person name="Wang X."/>
            <person name="Woodford K.J."/>
            <person name="Wortman J.R."/>
            <person name="Wu M."/>
            <person name="Yao A."/>
            <person name="Zdobnov E.M."/>
            <person name="Zhang H."/>
            <person name="Zhao Q."/>
            <person name="Zhao S."/>
            <person name="Zhu S.C."/>
            <person name="Zhimulev I."/>
            <person name="Coluzzi M."/>
            <person name="della Torre A."/>
            <person name="Roth C.W."/>
            <person name="Louis C."/>
            <person name="Kalush F."/>
            <person name="Mural R.J."/>
            <person name="Myers E.W."/>
            <person name="Adams M.D."/>
            <person name="Smith H.O."/>
            <person name="Broder S."/>
            <person name="Gardner M.J."/>
            <person name="Fraser C.M."/>
            <person name="Birney E."/>
            <person name="Bork P."/>
            <person name="Brey P.T."/>
            <person name="Venter J.C."/>
            <person name="Weissenbach J."/>
            <person name="Kafatos F.C."/>
            <person name="Collins F.H."/>
            <person name="Hoffman S.L."/>
        </authorList>
    </citation>
    <scope>NUCLEOTIDE SEQUENCE [LARGE SCALE GENOMIC DNA]</scope>
    <source>
        <strain evidence="1">PEST</strain>
    </source>
</reference>
<reference evidence="1" key="5">
    <citation type="submission" date="2011-05" db="EMBL/GenBank/DDBJ databases">
        <authorList>
            <consortium name="VectorBase"/>
        </authorList>
    </citation>
    <scope>NUCLEOTIDE SEQUENCE</scope>
    <source>
        <strain evidence="1">PEST</strain>
    </source>
</reference>
<reference evidence="1" key="3">
    <citation type="journal article" date="2004" name="Trends Parasitol.">
        <title>The Anopheles gambiae genome: an update.</title>
        <authorList>
            <person name="Mongin E."/>
            <person name="Louis C."/>
            <person name="Holt R.A."/>
            <person name="Birney E."/>
            <person name="Collins F.H."/>
        </authorList>
    </citation>
    <scope>NUCLEOTIDE SEQUENCE</scope>
    <source>
        <strain evidence="1">PEST</strain>
    </source>
</reference>
<protein>
    <submittedName>
        <fullName evidence="1">AGAP009580-PA</fullName>
    </submittedName>
</protein>
<feature type="non-terminal residue" evidence="1">
    <location>
        <position position="38"/>
    </location>
</feature>
<dbReference type="AlphaFoldDB" id="A7UV25"/>
<reference evidence="1" key="4">
    <citation type="journal article" date="2007" name="Genome Biol.">
        <title>Update of the Anopheles gambiae PEST genome assembly.</title>
        <authorList>
            <person name="Sharakhova M.V."/>
            <person name="Hammond M.P."/>
            <person name="Lobo N.F."/>
            <person name="Krzywinski J."/>
            <person name="Unger M.F."/>
            <person name="Hillenmeyer M.E."/>
            <person name="Bruggner R.V."/>
            <person name="Birney E."/>
            <person name="Collins F.H."/>
        </authorList>
    </citation>
    <scope>NUCLEOTIDE SEQUENCE</scope>
    <source>
        <strain evidence="1">PEST</strain>
    </source>
</reference>
<accession>A7UV25</accession>
<gene>
    <name evidence="1" type="ORF">AgaP_AGAP009580</name>
</gene>
<evidence type="ECO:0000313" key="1">
    <source>
        <dbReference type="EMBL" id="EDO63408.1"/>
    </source>
</evidence>
<dbReference type="HOGENOM" id="CLU_3338017_0_0_1"/>
<sequence>LVWVWRWVWWFVTQNVIKWKSFHSLARVRFPCYAKTYE</sequence>
<dbReference type="PaxDb" id="7165-AGAP009580-PA"/>
<feature type="non-terminal residue" evidence="1">
    <location>
        <position position="1"/>
    </location>
</feature>
<dbReference type="VEuPathDB" id="VectorBase:AGAP009580"/>
<comment type="caution">
    <text evidence="1">The sequence shown here is derived from an EMBL/GenBank/DDBJ whole genome shotgun (WGS) entry which is preliminary data.</text>
</comment>
<reference evidence="1" key="2">
    <citation type="submission" date="2002-03" db="EMBL/GenBank/DDBJ databases">
        <authorList>
            <consortium name="The Anopheles Genome Sequencing Consortium"/>
        </authorList>
    </citation>
    <scope>NUCLEOTIDE SEQUENCE</scope>
    <source>
        <strain evidence="1">PEST</strain>
    </source>
</reference>
<organism evidence="1">
    <name type="scientific">Anopheles gambiae</name>
    <name type="common">African malaria mosquito</name>
    <dbReference type="NCBI Taxonomy" id="7165"/>
    <lineage>
        <taxon>Eukaryota</taxon>
        <taxon>Metazoa</taxon>
        <taxon>Ecdysozoa</taxon>
        <taxon>Arthropoda</taxon>
        <taxon>Hexapoda</taxon>
        <taxon>Insecta</taxon>
        <taxon>Pterygota</taxon>
        <taxon>Neoptera</taxon>
        <taxon>Endopterygota</taxon>
        <taxon>Diptera</taxon>
        <taxon>Nematocera</taxon>
        <taxon>Culicoidea</taxon>
        <taxon>Culicidae</taxon>
        <taxon>Anophelinae</taxon>
        <taxon>Anopheles</taxon>
    </lineage>
</organism>